<dbReference type="InterPro" id="IPR018584">
    <property type="entry name" value="GT87"/>
</dbReference>
<evidence type="ECO:0000256" key="5">
    <source>
        <dbReference type="ARBA" id="ARBA00022989"/>
    </source>
</evidence>
<feature type="transmembrane region" description="Helical" evidence="8">
    <location>
        <begin position="152"/>
        <end position="175"/>
    </location>
</feature>
<feature type="transmembrane region" description="Helical" evidence="8">
    <location>
        <begin position="306"/>
        <end position="324"/>
    </location>
</feature>
<dbReference type="GO" id="GO:0016758">
    <property type="term" value="F:hexosyltransferase activity"/>
    <property type="evidence" value="ECO:0007669"/>
    <property type="project" value="InterPro"/>
</dbReference>
<feature type="transmembrane region" description="Helical" evidence="8">
    <location>
        <begin position="235"/>
        <end position="258"/>
    </location>
</feature>
<feature type="transmembrane region" description="Helical" evidence="8">
    <location>
        <begin position="128"/>
        <end position="145"/>
    </location>
</feature>
<dbReference type="Pfam" id="PF09594">
    <property type="entry name" value="GT87"/>
    <property type="match status" value="1"/>
</dbReference>
<dbReference type="EMBL" id="JANYMP010000003">
    <property type="protein sequence ID" value="MCS7476686.1"/>
    <property type="molecule type" value="Genomic_DNA"/>
</dbReference>
<dbReference type="RefSeq" id="WP_259622202.1">
    <property type="nucleotide sequence ID" value="NZ_JANYMP010000003.1"/>
</dbReference>
<protein>
    <submittedName>
        <fullName evidence="9">Glycosyltransferase 87 family protein</fullName>
    </submittedName>
</protein>
<keyword evidence="3" id="KW-0808">Transferase</keyword>
<feature type="transmembrane region" description="Helical" evidence="8">
    <location>
        <begin position="344"/>
        <end position="361"/>
    </location>
</feature>
<evidence type="ECO:0000256" key="7">
    <source>
        <dbReference type="ARBA" id="ARBA00024033"/>
    </source>
</evidence>
<keyword evidence="4 8" id="KW-0812">Transmembrane</keyword>
<evidence type="ECO:0000256" key="6">
    <source>
        <dbReference type="ARBA" id="ARBA00023136"/>
    </source>
</evidence>
<dbReference type="Proteomes" id="UP001141259">
    <property type="component" value="Unassembled WGS sequence"/>
</dbReference>
<feature type="transmembrane region" description="Helical" evidence="8">
    <location>
        <begin position="70"/>
        <end position="97"/>
    </location>
</feature>
<evidence type="ECO:0000313" key="9">
    <source>
        <dbReference type="EMBL" id="MCS7476686.1"/>
    </source>
</evidence>
<comment type="caution">
    <text evidence="9">The sequence shown here is derived from an EMBL/GenBank/DDBJ whole genome shotgun (WGS) entry which is preliminary data.</text>
</comment>
<evidence type="ECO:0000313" key="10">
    <source>
        <dbReference type="Proteomes" id="UP001141259"/>
    </source>
</evidence>
<feature type="transmembrane region" description="Helical" evidence="8">
    <location>
        <begin position="104"/>
        <end position="122"/>
    </location>
</feature>
<feature type="transmembrane region" description="Helical" evidence="8">
    <location>
        <begin position="270"/>
        <end position="294"/>
    </location>
</feature>
<comment type="similarity">
    <text evidence="7">Belongs to the glycosyltransferase 87 family.</text>
</comment>
<keyword evidence="2" id="KW-1003">Cell membrane</keyword>
<proteinExistence type="inferred from homology"/>
<keyword evidence="6 8" id="KW-0472">Membrane</keyword>
<gene>
    <name evidence="9" type="ORF">NZH93_07460</name>
</gene>
<evidence type="ECO:0000256" key="1">
    <source>
        <dbReference type="ARBA" id="ARBA00004651"/>
    </source>
</evidence>
<keyword evidence="10" id="KW-1185">Reference proteome</keyword>
<name>A0A9X3AED1_9PSEU</name>
<sequence>MVTSAHATRALILLPAVMAVVWWVLRWPLGVDSAVYRSGALALLHGDPLYAPLAATPDWSPDLPFTYPPIAAAVFLPLALLPVQLAWGALAVATVLALRTSVRIVGGAWWVLPLLLCLEPVWRTVGLGQVNALLMALVLVDVLVLRGSRFAGVLIGVAAAVKLTPLIFVAHLLVTGRRRDAVRALATFAGLGVTGFALLPGDTVRYWTSTVLAANKAGGNAWWGNQSLSGVVHRALGGSPAVLVLLVLACLGITAYLARELHRRGDPVGAVLVTAFCGVLVSPISWTHHWVWVAPLCAVLLARRKFVTTTGLVVLCAGWVFALVPRGEGRESLWTPLESLAGNAYVLVALAALTVLGVRLVRARHPALR</sequence>
<evidence type="ECO:0000256" key="4">
    <source>
        <dbReference type="ARBA" id="ARBA00022692"/>
    </source>
</evidence>
<dbReference type="GO" id="GO:0005886">
    <property type="term" value="C:plasma membrane"/>
    <property type="evidence" value="ECO:0007669"/>
    <property type="project" value="UniProtKB-SubCell"/>
</dbReference>
<evidence type="ECO:0000256" key="2">
    <source>
        <dbReference type="ARBA" id="ARBA00022475"/>
    </source>
</evidence>
<dbReference type="AlphaFoldDB" id="A0A9X3AED1"/>
<evidence type="ECO:0000256" key="8">
    <source>
        <dbReference type="SAM" id="Phobius"/>
    </source>
</evidence>
<accession>A0A9X3AED1</accession>
<evidence type="ECO:0000256" key="3">
    <source>
        <dbReference type="ARBA" id="ARBA00022679"/>
    </source>
</evidence>
<feature type="transmembrane region" description="Helical" evidence="8">
    <location>
        <begin position="181"/>
        <end position="199"/>
    </location>
</feature>
<reference evidence="9" key="1">
    <citation type="submission" date="2022-08" db="EMBL/GenBank/DDBJ databases">
        <authorList>
            <person name="Tistechok S."/>
            <person name="Samborskyy M."/>
            <person name="Roman I."/>
        </authorList>
    </citation>
    <scope>NUCLEOTIDE SEQUENCE</scope>
    <source>
        <strain evidence="9">DSM 103496</strain>
    </source>
</reference>
<keyword evidence="5 8" id="KW-1133">Transmembrane helix</keyword>
<feature type="transmembrane region" description="Helical" evidence="8">
    <location>
        <begin position="7"/>
        <end position="25"/>
    </location>
</feature>
<organism evidence="9 10">
    <name type="scientific">Umezawaea endophytica</name>
    <dbReference type="NCBI Taxonomy" id="1654476"/>
    <lineage>
        <taxon>Bacteria</taxon>
        <taxon>Bacillati</taxon>
        <taxon>Actinomycetota</taxon>
        <taxon>Actinomycetes</taxon>
        <taxon>Pseudonocardiales</taxon>
        <taxon>Pseudonocardiaceae</taxon>
        <taxon>Umezawaea</taxon>
    </lineage>
</organism>
<comment type="subcellular location">
    <subcellularLocation>
        <location evidence="1">Cell membrane</location>
        <topology evidence="1">Multi-pass membrane protein</topology>
    </subcellularLocation>
</comment>